<reference evidence="3 4" key="1">
    <citation type="submission" date="2007-10" db="EMBL/GenBank/DDBJ databases">
        <authorList>
            <person name="Wagner-Dobler I."/>
            <person name="Ferriera S."/>
            <person name="Johnson J."/>
            <person name="Kravitz S."/>
            <person name="Beeson K."/>
            <person name="Sutton G."/>
            <person name="Rogers Y.-H."/>
            <person name="Friedman R."/>
            <person name="Frazier M."/>
            <person name="Venter J.C."/>
        </authorList>
    </citation>
    <scope>NUCLEOTIDE SEQUENCE [LARGE SCALE GENOMIC DNA]</scope>
    <source>
        <strain evidence="3 4">DFL-43</strain>
    </source>
</reference>
<evidence type="ECO:0000259" key="2">
    <source>
        <dbReference type="Pfam" id="PF05170"/>
    </source>
</evidence>
<dbReference type="HOGENOM" id="CLU_029420_0_0_5"/>
<protein>
    <submittedName>
        <fullName evidence="3">Uncharacterized protein involved in outer membrane biogenesis</fullName>
    </submittedName>
</protein>
<sequence length="624" mass="65707">MKFDRGQWRGRRIAIGGAVLSLIVMLAIAVSVPLAVSSGVVRDRLERDIGGWAGHAVSLGDAPSLDFWPTPTIKLDNVVISPATFADGDPILRADSIVANFNLFSAIAGAPSFTEFRLIRPTFNLELYPDGTSNWSSSQGQLAQGIESALARHQAEQAGEPIPASAIIPDSAALGTVTIEDGTLRWIRDPGAEAERLTAINGSLAWTAPSAPARADITAIFRGEQMTLKGSTSAPLLFFGKNTAPVELQLSSPPLTLEFNGSASLGPDLYGSGALRLFSPSVRRALEWSGADIKPGEALGALELTAQLSAEPTRAKLDDLIIMIDANRGIGVLDLELHEDTPPMIAGTLAFNRLDIASFLQAFTPLPRGGVDIASTIDTRFLREIGLDLRLSAQSASFGPVVLSNLAAAARVEQGRANFDVGDATAYGGSLIGRIAVSEKGIDGGLDIQLSTRNTNFGQFFDAVGLSGPLPRGTGSLDIELTSPYPTWATALTDLTGELRLALDAGFVPGLDVLKFRELAATERFFDLAQLGASARFAFETARFEAMIAAGEADLKVAELVGPEQTVFLSGVIPYTRSSLAIAGVLDRTPPAEGDGGTAQDGPPPVRFFLGGSWPQPVISPVRP</sequence>
<keyword evidence="1" id="KW-1133">Transmembrane helix</keyword>
<keyword evidence="1" id="KW-0812">Transmembrane</keyword>
<accession>A9CYZ7</accession>
<keyword evidence="4" id="KW-1185">Reference proteome</keyword>
<dbReference type="GO" id="GO:0090313">
    <property type="term" value="P:regulation of protein targeting to membrane"/>
    <property type="evidence" value="ECO:0007669"/>
    <property type="project" value="TreeGrafter"/>
</dbReference>
<keyword evidence="1" id="KW-0472">Membrane</keyword>
<organism evidence="3 4">
    <name type="scientific">Hoeflea phototrophica (strain DSM 17068 / NCIMB 14078 / DFL-43)</name>
    <dbReference type="NCBI Taxonomy" id="411684"/>
    <lineage>
        <taxon>Bacteria</taxon>
        <taxon>Pseudomonadati</taxon>
        <taxon>Pseudomonadota</taxon>
        <taxon>Alphaproteobacteria</taxon>
        <taxon>Hyphomicrobiales</taxon>
        <taxon>Rhizobiaceae</taxon>
        <taxon>Hoeflea</taxon>
    </lineage>
</organism>
<dbReference type="Pfam" id="PF05170">
    <property type="entry name" value="AsmA"/>
    <property type="match status" value="1"/>
</dbReference>
<dbReference type="Proteomes" id="UP000004291">
    <property type="component" value="Chromosome"/>
</dbReference>
<evidence type="ECO:0000256" key="1">
    <source>
        <dbReference type="SAM" id="Phobius"/>
    </source>
</evidence>
<dbReference type="GO" id="GO:0005886">
    <property type="term" value="C:plasma membrane"/>
    <property type="evidence" value="ECO:0007669"/>
    <property type="project" value="TreeGrafter"/>
</dbReference>
<dbReference type="AlphaFoldDB" id="A9CYZ7"/>
<dbReference type="InterPro" id="IPR052894">
    <property type="entry name" value="AsmA-related"/>
</dbReference>
<evidence type="ECO:0000313" key="4">
    <source>
        <dbReference type="Proteomes" id="UP000004291"/>
    </source>
</evidence>
<dbReference type="EMBL" id="ABIA03000002">
    <property type="protein sequence ID" value="EDQ34674.2"/>
    <property type="molecule type" value="Genomic_DNA"/>
</dbReference>
<reference evidence="3 4" key="2">
    <citation type="submission" date="2012-06" db="EMBL/GenBank/DDBJ databases">
        <authorList>
            <person name="Fiebig A."/>
        </authorList>
    </citation>
    <scope>NUCLEOTIDE SEQUENCE [LARGE SCALE GENOMIC DNA]</scope>
    <source>
        <strain evidence="3 4">DFL-43</strain>
    </source>
</reference>
<dbReference type="InterPro" id="IPR007844">
    <property type="entry name" value="AsmA"/>
</dbReference>
<feature type="transmembrane region" description="Helical" evidence="1">
    <location>
        <begin position="12"/>
        <end position="36"/>
    </location>
</feature>
<evidence type="ECO:0000313" key="3">
    <source>
        <dbReference type="EMBL" id="EDQ34674.2"/>
    </source>
</evidence>
<dbReference type="OrthoDB" id="225437at2"/>
<dbReference type="PANTHER" id="PTHR30441">
    <property type="entry name" value="DUF748 DOMAIN-CONTAINING PROTEIN"/>
    <property type="match status" value="1"/>
</dbReference>
<dbReference type="RefSeq" id="WP_156970179.1">
    <property type="nucleotide sequence ID" value="NZ_CM002917.1"/>
</dbReference>
<comment type="caution">
    <text evidence="3">The sequence shown here is derived from an EMBL/GenBank/DDBJ whole genome shotgun (WGS) entry which is preliminary data.</text>
</comment>
<gene>
    <name evidence="3" type="ORF">HPDFL43_00715</name>
</gene>
<dbReference type="eggNOG" id="COG2982">
    <property type="taxonomic scope" value="Bacteria"/>
</dbReference>
<name>A9CYZ7_HOEPD</name>
<dbReference type="PANTHER" id="PTHR30441:SF4">
    <property type="entry name" value="PROTEIN ASMA"/>
    <property type="match status" value="1"/>
</dbReference>
<dbReference type="STRING" id="411684.HPDFL43_00715"/>
<proteinExistence type="predicted"/>
<feature type="domain" description="AsmA" evidence="2">
    <location>
        <begin position="378"/>
        <end position="552"/>
    </location>
</feature>